<feature type="compositionally biased region" description="Polar residues" evidence="1">
    <location>
        <begin position="67"/>
        <end position="82"/>
    </location>
</feature>
<dbReference type="EMBL" id="AFBI03000055">
    <property type="protein sequence ID" value="EJW02819.1"/>
    <property type="molecule type" value="Genomic_DNA"/>
</dbReference>
<evidence type="ECO:0000313" key="3">
    <source>
        <dbReference type="EMBL" id="EJW02819.1"/>
    </source>
</evidence>
<reference evidence="3 4" key="1">
    <citation type="submission" date="2011-08" db="EMBL/GenBank/DDBJ databases">
        <authorList>
            <person name="Liu Z.J."/>
            <person name="Shi F.L."/>
            <person name="Lu J.Q."/>
            <person name="Li M."/>
            <person name="Wang Z.L."/>
        </authorList>
    </citation>
    <scope>NUCLEOTIDE SEQUENCE [LARGE SCALE GENOMIC DNA]</scope>
    <source>
        <strain evidence="3 4">USNM 41457</strain>
    </source>
</reference>
<protein>
    <submittedName>
        <fullName evidence="3">Uncharacterized protein</fullName>
    </submittedName>
</protein>
<keyword evidence="2" id="KW-0732">Signal</keyword>
<sequence length="121" mass="13765">MLGILFVFCVVFVQSSSINGYNNQKPSQIELDRAKMEEMKRRQQMEAWQGSQNLGFSSNQERGRSMSECSDGSMGSSFTEKTGSWFPKTMKNEDNMRASNDAANPKSKFGSHFKHTMNIFE</sequence>
<feature type="signal peptide" evidence="2">
    <location>
        <begin position="1"/>
        <end position="15"/>
    </location>
</feature>
<dbReference type="HOGENOM" id="CLU_2038037_0_0_1"/>
<feature type="compositionally biased region" description="Polar residues" evidence="1">
    <location>
        <begin position="49"/>
        <end position="60"/>
    </location>
</feature>
<keyword evidence="4" id="KW-1185">Reference proteome</keyword>
<evidence type="ECO:0000256" key="2">
    <source>
        <dbReference type="SAM" id="SignalP"/>
    </source>
</evidence>
<organism evidence="3 4">
    <name type="scientific">Edhazardia aedis (strain USNM 41457)</name>
    <name type="common">Microsporidian parasite</name>
    <dbReference type="NCBI Taxonomy" id="1003232"/>
    <lineage>
        <taxon>Eukaryota</taxon>
        <taxon>Fungi</taxon>
        <taxon>Fungi incertae sedis</taxon>
        <taxon>Microsporidia</taxon>
        <taxon>Edhazardia</taxon>
    </lineage>
</organism>
<gene>
    <name evidence="3" type="ORF">EDEG_02793</name>
</gene>
<comment type="caution">
    <text evidence="3">The sequence shown here is derived from an EMBL/GenBank/DDBJ whole genome shotgun (WGS) entry which is preliminary data.</text>
</comment>
<reference evidence="4" key="2">
    <citation type="submission" date="2015-07" db="EMBL/GenBank/DDBJ databases">
        <title>Contrasting host-pathogen interactions and genome evolution in two generalist and specialist microsporidian pathogens of mosquitoes.</title>
        <authorList>
            <consortium name="The Broad Institute Genomics Platform"/>
            <consortium name="The Broad Institute Genome Sequencing Center for Infectious Disease"/>
            <person name="Cuomo C.A."/>
            <person name="Sanscrainte N.D."/>
            <person name="Goldberg J.M."/>
            <person name="Heiman D."/>
            <person name="Young S."/>
            <person name="Zeng Q."/>
            <person name="Becnel J.J."/>
            <person name="Birren B.W."/>
        </authorList>
    </citation>
    <scope>NUCLEOTIDE SEQUENCE [LARGE SCALE GENOMIC DNA]</scope>
    <source>
        <strain evidence="4">USNM 41457</strain>
    </source>
</reference>
<dbReference type="VEuPathDB" id="MicrosporidiaDB:EDEG_02793"/>
<dbReference type="Proteomes" id="UP000003163">
    <property type="component" value="Unassembled WGS sequence"/>
</dbReference>
<proteinExistence type="predicted"/>
<feature type="region of interest" description="Disordered" evidence="1">
    <location>
        <begin position="37"/>
        <end position="110"/>
    </location>
</feature>
<name>J9D5K1_EDHAE</name>
<dbReference type="InParanoid" id="J9D5K1"/>
<evidence type="ECO:0000256" key="1">
    <source>
        <dbReference type="SAM" id="MobiDB-lite"/>
    </source>
</evidence>
<evidence type="ECO:0000313" key="4">
    <source>
        <dbReference type="Proteomes" id="UP000003163"/>
    </source>
</evidence>
<dbReference type="AlphaFoldDB" id="J9D5K1"/>
<accession>J9D5K1</accession>
<feature type="chain" id="PRO_5013220679" evidence="2">
    <location>
        <begin position="16"/>
        <end position="121"/>
    </location>
</feature>